<dbReference type="FunFam" id="2.30.30.40:FF:000072">
    <property type="entry name" value="Unconventional Myosin IB"/>
    <property type="match status" value="1"/>
</dbReference>
<dbReference type="SMART" id="SM00288">
    <property type="entry name" value="VHS"/>
    <property type="match status" value="1"/>
</dbReference>
<protein>
    <recommendedName>
        <fullName evidence="13">Signal transducing adapter molecule 1</fullName>
    </recommendedName>
</protein>
<dbReference type="AlphaFoldDB" id="A0A8J6LB78"/>
<dbReference type="InterPro" id="IPR036028">
    <property type="entry name" value="SH3-like_dom_sf"/>
</dbReference>
<evidence type="ECO:0008006" key="13">
    <source>
        <dbReference type="Google" id="ProtNLM"/>
    </source>
</evidence>
<feature type="compositionally biased region" description="Pro residues" evidence="8">
    <location>
        <begin position="429"/>
        <end position="440"/>
    </location>
</feature>
<comment type="caution">
    <text evidence="11">The sequence shown here is derived from an EMBL/GenBank/DDBJ whole genome shotgun (WGS) entry which is preliminary data.</text>
</comment>
<dbReference type="Gene3D" id="1.20.5.1940">
    <property type="match status" value="1"/>
</dbReference>
<keyword evidence="3 7" id="KW-0728">SH3 domain</keyword>
<dbReference type="PANTHER" id="PTHR45929">
    <property type="entry name" value="JAK PATHWAY SIGNAL TRANSDUCTION ADAPTOR MOLECULE"/>
    <property type="match status" value="1"/>
</dbReference>
<dbReference type="GO" id="GO:0035091">
    <property type="term" value="F:phosphatidylinositol binding"/>
    <property type="evidence" value="ECO:0007669"/>
    <property type="project" value="InterPro"/>
</dbReference>
<dbReference type="PROSITE" id="PS50002">
    <property type="entry name" value="SH3"/>
    <property type="match status" value="1"/>
</dbReference>
<keyword evidence="4" id="KW-0813">Transport</keyword>
<feature type="compositionally biased region" description="Low complexity" evidence="8">
    <location>
        <begin position="383"/>
        <end position="394"/>
    </location>
</feature>
<feature type="region of interest" description="Disordered" evidence="8">
    <location>
        <begin position="425"/>
        <end position="452"/>
    </location>
</feature>
<dbReference type="InterPro" id="IPR003903">
    <property type="entry name" value="UIM_dom"/>
</dbReference>
<feature type="domain" description="SH3" evidence="9">
    <location>
        <begin position="192"/>
        <end position="251"/>
    </location>
</feature>
<dbReference type="CDD" id="cd11820">
    <property type="entry name" value="SH3_STAM"/>
    <property type="match status" value="1"/>
</dbReference>
<dbReference type="Pfam" id="PF00018">
    <property type="entry name" value="SH3_1"/>
    <property type="match status" value="1"/>
</dbReference>
<comment type="subcellular location">
    <subcellularLocation>
        <location evidence="1">Endosome</location>
    </subcellularLocation>
</comment>
<dbReference type="Gene3D" id="2.30.30.40">
    <property type="entry name" value="SH3 Domains"/>
    <property type="match status" value="1"/>
</dbReference>
<evidence type="ECO:0000256" key="7">
    <source>
        <dbReference type="PROSITE-ProRule" id="PRU00192"/>
    </source>
</evidence>
<dbReference type="GO" id="GO:0043328">
    <property type="term" value="P:protein transport to vacuole involved in ubiquitin-dependent protein catabolic process via the multivesicular body sorting pathway"/>
    <property type="evidence" value="ECO:0007669"/>
    <property type="project" value="TreeGrafter"/>
</dbReference>
<evidence type="ECO:0000256" key="5">
    <source>
        <dbReference type="ARBA" id="ARBA00022753"/>
    </source>
</evidence>
<dbReference type="GO" id="GO:0043130">
    <property type="term" value="F:ubiquitin binding"/>
    <property type="evidence" value="ECO:0007669"/>
    <property type="project" value="InterPro"/>
</dbReference>
<evidence type="ECO:0000313" key="12">
    <source>
        <dbReference type="Proteomes" id="UP000719412"/>
    </source>
</evidence>
<accession>A0A8J6LB78</accession>
<dbReference type="SUPFAM" id="SSF48464">
    <property type="entry name" value="ENTH/VHS domain"/>
    <property type="match status" value="1"/>
</dbReference>
<organism evidence="11 12">
    <name type="scientific">Tenebrio molitor</name>
    <name type="common">Yellow mealworm beetle</name>
    <dbReference type="NCBI Taxonomy" id="7067"/>
    <lineage>
        <taxon>Eukaryota</taxon>
        <taxon>Metazoa</taxon>
        <taxon>Ecdysozoa</taxon>
        <taxon>Arthropoda</taxon>
        <taxon>Hexapoda</taxon>
        <taxon>Insecta</taxon>
        <taxon>Pterygota</taxon>
        <taxon>Neoptera</taxon>
        <taxon>Endopterygota</taxon>
        <taxon>Coleoptera</taxon>
        <taxon>Polyphaga</taxon>
        <taxon>Cucujiformia</taxon>
        <taxon>Tenebrionidae</taxon>
        <taxon>Tenebrio</taxon>
    </lineage>
</organism>
<dbReference type="InterPro" id="IPR001452">
    <property type="entry name" value="SH3_domain"/>
</dbReference>
<dbReference type="PANTHER" id="PTHR45929:SF3">
    <property type="entry name" value="JAK PATHWAY SIGNAL TRANSDUCTION ADAPTOR MOLECULE"/>
    <property type="match status" value="1"/>
</dbReference>
<reference evidence="11" key="1">
    <citation type="journal article" date="2020" name="J Insects Food Feed">
        <title>The yellow mealworm (Tenebrio molitor) genome: a resource for the emerging insects as food and feed industry.</title>
        <authorList>
            <person name="Eriksson T."/>
            <person name="Andere A."/>
            <person name="Kelstrup H."/>
            <person name="Emery V."/>
            <person name="Picard C."/>
        </authorList>
    </citation>
    <scope>NUCLEOTIDE SEQUENCE</scope>
    <source>
        <strain evidence="11">Stoneville</strain>
        <tissue evidence="11">Whole head</tissue>
    </source>
</reference>
<evidence type="ECO:0000256" key="4">
    <source>
        <dbReference type="ARBA" id="ARBA00022448"/>
    </source>
</evidence>
<evidence type="ECO:0000256" key="1">
    <source>
        <dbReference type="ARBA" id="ARBA00004177"/>
    </source>
</evidence>
<dbReference type="InterPro" id="IPR002014">
    <property type="entry name" value="VHS_dom"/>
</dbReference>
<keyword evidence="5" id="KW-0967">Endosome</keyword>
<dbReference type="Proteomes" id="UP000719412">
    <property type="component" value="Unassembled WGS sequence"/>
</dbReference>
<reference evidence="11" key="2">
    <citation type="submission" date="2021-08" db="EMBL/GenBank/DDBJ databases">
        <authorList>
            <person name="Eriksson T."/>
        </authorList>
    </citation>
    <scope>NUCLEOTIDE SEQUENCE</scope>
    <source>
        <strain evidence="11">Stoneville</strain>
        <tissue evidence="11">Whole head</tissue>
    </source>
</reference>
<evidence type="ECO:0000256" key="2">
    <source>
        <dbReference type="ARBA" id="ARBA00009666"/>
    </source>
</evidence>
<evidence type="ECO:0000259" key="10">
    <source>
        <dbReference type="PROSITE" id="PS50179"/>
    </source>
</evidence>
<comment type="similarity">
    <text evidence="2">Belongs to the STAM family.</text>
</comment>
<dbReference type="SUPFAM" id="SSF50044">
    <property type="entry name" value="SH3-domain"/>
    <property type="match status" value="1"/>
</dbReference>
<feature type="region of interest" description="Disordered" evidence="8">
    <location>
        <begin position="376"/>
        <end position="409"/>
    </location>
</feature>
<feature type="domain" description="VHS" evidence="10">
    <location>
        <begin position="1"/>
        <end position="105"/>
    </location>
</feature>
<dbReference type="InterPro" id="IPR050670">
    <property type="entry name" value="STAM"/>
</dbReference>
<dbReference type="Gene3D" id="1.25.40.90">
    <property type="match status" value="1"/>
</dbReference>
<gene>
    <name evidence="11" type="ORF">GEV33_007307</name>
</gene>
<evidence type="ECO:0000256" key="8">
    <source>
        <dbReference type="SAM" id="MobiDB-lite"/>
    </source>
</evidence>
<dbReference type="SMART" id="SM00326">
    <property type="entry name" value="SH3"/>
    <property type="match status" value="1"/>
</dbReference>
<dbReference type="Pfam" id="PF00790">
    <property type="entry name" value="VHS"/>
    <property type="match status" value="1"/>
</dbReference>
<evidence type="ECO:0000256" key="3">
    <source>
        <dbReference type="ARBA" id="ARBA00022443"/>
    </source>
</evidence>
<proteinExistence type="inferred from homology"/>
<dbReference type="PROSITE" id="PS50330">
    <property type="entry name" value="UIM"/>
    <property type="match status" value="1"/>
</dbReference>
<evidence type="ECO:0000256" key="6">
    <source>
        <dbReference type="ARBA" id="ARBA00022927"/>
    </source>
</evidence>
<dbReference type="PRINTS" id="PR00452">
    <property type="entry name" value="SH3DOMAIN"/>
</dbReference>
<keyword evidence="6" id="KW-0653">Protein transport</keyword>
<dbReference type="CDD" id="cd21388">
    <property type="entry name" value="GAT_STAM"/>
    <property type="match status" value="1"/>
</dbReference>
<dbReference type="GO" id="GO:0033565">
    <property type="term" value="C:ESCRT-0 complex"/>
    <property type="evidence" value="ECO:0007669"/>
    <property type="project" value="TreeGrafter"/>
</dbReference>
<dbReference type="PROSITE" id="PS50179">
    <property type="entry name" value="VHS"/>
    <property type="match status" value="1"/>
</dbReference>
<evidence type="ECO:0000259" key="9">
    <source>
        <dbReference type="PROSITE" id="PS50002"/>
    </source>
</evidence>
<sequence>MQDGKNYLRAIVKRLFSNDPHIAIQAVTLLDACVKNSGKLFHVEVASREFENDFMKLMSKAHHNVSKRLREALKRWAENEFKSDQQLNLIPSLYNKLKSSGIDFSAAEMVTTDNPSLKVLSVPLQPVKKSTPVSKDPNVVETQEEENQILKAIELSLKETTASPRSASAGASLYPSTNLSATNASANSTPVKEPKKVRALYDFEAAEDNELTFRSGEIIFVIDDSDPNWWKGSNQRGEGLFPSNFVTKDLDLEPEKFLYEKAKKIVQFKETVDVKATDKEPETVEINEEKIDRLLHLLHEADPTNPETDTEEMLKLEREVDGMGPLIDSELERVDRKHAQLTQLSADLVEALSLYHTLMREPQFPPKLPYNYSQMAPPPPSPMVQQQPQPAYNGLPPPPPNSMLGPGMPGAPNMHYATMPMMSGSIPGGPVPQGMPPGMPPYMMHQMPEDRR</sequence>
<name>A0A8J6LB78_TENMO</name>
<evidence type="ECO:0000313" key="11">
    <source>
        <dbReference type="EMBL" id="KAH0815484.1"/>
    </source>
</evidence>
<dbReference type="EMBL" id="JABDTM020023038">
    <property type="protein sequence ID" value="KAH0815484.1"/>
    <property type="molecule type" value="Genomic_DNA"/>
</dbReference>
<dbReference type="InterPro" id="IPR008942">
    <property type="entry name" value="ENTH_VHS"/>
</dbReference>
<keyword evidence="12" id="KW-1185">Reference proteome</keyword>